<evidence type="ECO:0000313" key="5">
    <source>
        <dbReference type="Proteomes" id="UP000285712"/>
    </source>
</evidence>
<accession>A0A418D3K2</accession>
<dbReference type="InterPro" id="IPR000305">
    <property type="entry name" value="GIY-YIG_endonuc"/>
</dbReference>
<evidence type="ECO:0000313" key="3">
    <source>
        <dbReference type="EMBL" id="RHZ17957.1"/>
    </source>
</evidence>
<evidence type="ECO:0000259" key="1">
    <source>
        <dbReference type="Pfam" id="PF01541"/>
    </source>
</evidence>
<protein>
    <recommendedName>
        <fullName evidence="1">GIY-YIG domain-containing protein</fullName>
    </recommendedName>
</protein>
<dbReference type="AlphaFoldDB" id="A0A418D3K2"/>
<gene>
    <name evidence="2" type="ORF">DYB35_011057</name>
    <name evidence="3" type="ORF">DYB37_012194</name>
</gene>
<dbReference type="Pfam" id="PF01541">
    <property type="entry name" value="GIY-YIG"/>
    <property type="match status" value="1"/>
</dbReference>
<dbReference type="Proteomes" id="UP000285430">
    <property type="component" value="Unassembled WGS sequence"/>
</dbReference>
<sequence length="270" mass="30272">MTDERYAQLIKDTFAMYPQETKGFELHPYMKSARKQDLKVIVKRDGKLYKFFKSVNNSTNGSKNKRSGYDWEKTYNILKTHIENVSTEEKPAAKATAAPKATTRNLMDEFDETDADVSMTGQGLRLNKLIGRAGARSVDRASATLGLTGRGFKGGSRAAMNKDHLQKQIGTKFVVLKALREGFLVLRYPSGPAVATAGRELARNITGKGIKGSPEAKAHMALLRSKQTMLQVGIIYRIFHNDSDIQYVGSTMRSLYERWMEHVRNPTDES</sequence>
<evidence type="ECO:0000313" key="2">
    <source>
        <dbReference type="EMBL" id="RHY89152.1"/>
    </source>
</evidence>
<evidence type="ECO:0000313" key="4">
    <source>
        <dbReference type="Proteomes" id="UP000285430"/>
    </source>
</evidence>
<comment type="caution">
    <text evidence="2">The sequence shown here is derived from an EMBL/GenBank/DDBJ whole genome shotgun (WGS) entry which is preliminary data.</text>
</comment>
<organism evidence="2 5">
    <name type="scientific">Aphanomyces astaci</name>
    <name type="common">Crayfish plague agent</name>
    <dbReference type="NCBI Taxonomy" id="112090"/>
    <lineage>
        <taxon>Eukaryota</taxon>
        <taxon>Sar</taxon>
        <taxon>Stramenopiles</taxon>
        <taxon>Oomycota</taxon>
        <taxon>Saprolegniomycetes</taxon>
        <taxon>Saprolegniales</taxon>
        <taxon>Verrucalvaceae</taxon>
        <taxon>Aphanomyces</taxon>
    </lineage>
</organism>
<reference evidence="4 5" key="1">
    <citation type="submission" date="2018-08" db="EMBL/GenBank/DDBJ databases">
        <title>Aphanomyces genome sequencing and annotation.</title>
        <authorList>
            <person name="Minardi D."/>
            <person name="Oidtmann B."/>
            <person name="Van Der Giezen M."/>
            <person name="Studholme D.J."/>
        </authorList>
    </citation>
    <scope>NUCLEOTIDE SEQUENCE [LARGE SCALE GENOMIC DNA]</scope>
    <source>
        <strain evidence="3 4">Da</strain>
        <strain evidence="2 5">Sv</strain>
    </source>
</reference>
<feature type="domain" description="GIY-YIG" evidence="1">
    <location>
        <begin position="233"/>
        <end position="264"/>
    </location>
</feature>
<dbReference type="EMBL" id="QUTG01004107">
    <property type="protein sequence ID" value="RHY89152.1"/>
    <property type="molecule type" value="Genomic_DNA"/>
</dbReference>
<proteinExistence type="predicted"/>
<name>A0A418D3K2_APHAT</name>
<dbReference type="EMBL" id="QUTH01003670">
    <property type="protein sequence ID" value="RHZ17957.1"/>
    <property type="molecule type" value="Genomic_DNA"/>
</dbReference>
<dbReference type="Proteomes" id="UP000285712">
    <property type="component" value="Unassembled WGS sequence"/>
</dbReference>